<keyword evidence="3" id="KW-1185">Reference proteome</keyword>
<organism evidence="2 3">
    <name type="scientific">Paenibacillus hemerocallicola</name>
    <dbReference type="NCBI Taxonomy" id="1172614"/>
    <lineage>
        <taxon>Bacteria</taxon>
        <taxon>Bacillati</taxon>
        <taxon>Bacillota</taxon>
        <taxon>Bacilli</taxon>
        <taxon>Bacillales</taxon>
        <taxon>Paenibacillaceae</taxon>
        <taxon>Paenibacillus</taxon>
    </lineage>
</organism>
<evidence type="ECO:0000313" key="3">
    <source>
        <dbReference type="Proteomes" id="UP000307943"/>
    </source>
</evidence>
<dbReference type="AlphaFoldDB" id="A0A5C4SZY4"/>
<dbReference type="OrthoDB" id="334783at2"/>
<accession>A0A5C4SZY4</accession>
<dbReference type="InterPro" id="IPR002575">
    <property type="entry name" value="Aminoglycoside_PTrfase"/>
</dbReference>
<protein>
    <submittedName>
        <fullName evidence="2">Aminoglycoside phosphotransferase family protein</fullName>
    </submittedName>
</protein>
<gene>
    <name evidence="2" type="ORF">FE784_31085</name>
</gene>
<dbReference type="Proteomes" id="UP000307943">
    <property type="component" value="Unassembled WGS sequence"/>
</dbReference>
<keyword evidence="2" id="KW-0808">Transferase</keyword>
<name>A0A5C4SZY4_9BACL</name>
<feature type="domain" description="Aminoglycoside phosphotransferase" evidence="1">
    <location>
        <begin position="18"/>
        <end position="243"/>
    </location>
</feature>
<dbReference type="Gene3D" id="3.90.1200.10">
    <property type="match status" value="1"/>
</dbReference>
<dbReference type="SUPFAM" id="SSF56112">
    <property type="entry name" value="Protein kinase-like (PK-like)"/>
    <property type="match status" value="1"/>
</dbReference>
<dbReference type="GO" id="GO:0016740">
    <property type="term" value="F:transferase activity"/>
    <property type="evidence" value="ECO:0007669"/>
    <property type="project" value="UniProtKB-KW"/>
</dbReference>
<sequence length="305" mass="35322">MDLVQVRQHIPAMRHATDVRPIHRGFSADGKYFLYESGGDRPAYVLRTAALRHMERKRGEFDIIRRVYETGVLTSEPILFGTIEPMDICYMILRYVEGEDAADVLPALTSDEQYLIGEQAGRELRLMHEIEAPADLPPWHIHRAAKHNRQYADYRGCGVKLSEEAAIIAFIDEHSALMTDRPNRFQHDDFHPSNLLVHNRRYAGAIDYNRYDWGDPYHDFLKVAYFGREASVPFSIGQIYGYFDGQVPDSFWKLYALYTALIVFPSVTWTLQVVPEQLDSMLERIGVVLEDHRGFRSVVPVWYRP</sequence>
<evidence type="ECO:0000313" key="2">
    <source>
        <dbReference type="EMBL" id="TNJ62334.1"/>
    </source>
</evidence>
<dbReference type="Pfam" id="PF01636">
    <property type="entry name" value="APH"/>
    <property type="match status" value="1"/>
</dbReference>
<dbReference type="PANTHER" id="PTHR41283">
    <property type="entry name" value="AMINOGLYCOSIDE PHOSPHOTRANSFERASE"/>
    <property type="match status" value="1"/>
</dbReference>
<evidence type="ECO:0000259" key="1">
    <source>
        <dbReference type="Pfam" id="PF01636"/>
    </source>
</evidence>
<reference evidence="2 3" key="1">
    <citation type="submission" date="2019-05" db="EMBL/GenBank/DDBJ databases">
        <title>We sequenced the genome of Paenibacillus hemerocallicola KCTC 33185 for further insight into its adaptation and study the phylogeny of Paenibacillus.</title>
        <authorList>
            <person name="Narsing Rao M.P."/>
        </authorList>
    </citation>
    <scope>NUCLEOTIDE SEQUENCE [LARGE SCALE GENOMIC DNA]</scope>
    <source>
        <strain evidence="2 3">KCTC 33185</strain>
    </source>
</reference>
<dbReference type="PANTHER" id="PTHR41283:SF1">
    <property type="entry name" value="AMINOGLYCOSIDE PHOSPHOTRANSFERASE DOMAIN-CONTAINING PROTEIN"/>
    <property type="match status" value="1"/>
</dbReference>
<proteinExistence type="predicted"/>
<comment type="caution">
    <text evidence="2">The sequence shown here is derived from an EMBL/GenBank/DDBJ whole genome shotgun (WGS) entry which is preliminary data.</text>
</comment>
<dbReference type="InterPro" id="IPR011009">
    <property type="entry name" value="Kinase-like_dom_sf"/>
</dbReference>
<dbReference type="EMBL" id="VDCQ01000061">
    <property type="protein sequence ID" value="TNJ62334.1"/>
    <property type="molecule type" value="Genomic_DNA"/>
</dbReference>
<dbReference type="RefSeq" id="WP_139606163.1">
    <property type="nucleotide sequence ID" value="NZ_VDCQ01000061.1"/>
</dbReference>